<keyword evidence="3" id="KW-0378">Hydrolase</keyword>
<keyword evidence="2" id="KW-0645">Protease</keyword>
<evidence type="ECO:0000256" key="3">
    <source>
        <dbReference type="ARBA" id="ARBA00022801"/>
    </source>
</evidence>
<dbReference type="OrthoDB" id="2014355at2"/>
<comment type="caution">
    <text evidence="7">The sequence shown here is derived from an EMBL/GenBank/DDBJ whole genome shotgun (WGS) entry which is preliminary data.</text>
</comment>
<protein>
    <submittedName>
        <fullName evidence="7">Phage capsid protein</fullName>
    </submittedName>
</protein>
<dbReference type="AlphaFoldDB" id="A0A1U7NHK0"/>
<feature type="domain" description="Phage capsid-like C-terminal" evidence="6">
    <location>
        <begin position="344"/>
        <end position="573"/>
    </location>
</feature>
<dbReference type="GeneID" id="82202299"/>
<dbReference type="SUPFAM" id="SSF56563">
    <property type="entry name" value="Major capsid protein gp5"/>
    <property type="match status" value="1"/>
</dbReference>
<keyword evidence="1" id="KW-1188">Viral release from host cell</keyword>
<keyword evidence="8" id="KW-1185">Reference proteome</keyword>
<dbReference type="GO" id="GO:0006508">
    <property type="term" value="P:proteolysis"/>
    <property type="evidence" value="ECO:0007669"/>
    <property type="project" value="UniProtKB-KW"/>
</dbReference>
<dbReference type="GO" id="GO:0008233">
    <property type="term" value="F:peptidase activity"/>
    <property type="evidence" value="ECO:0007669"/>
    <property type="project" value="UniProtKB-KW"/>
</dbReference>
<dbReference type="RefSeq" id="WP_075818416.1">
    <property type="nucleotide sequence ID" value="NZ_CAPNHH010000034.1"/>
</dbReference>
<evidence type="ECO:0000256" key="1">
    <source>
        <dbReference type="ARBA" id="ARBA00022612"/>
    </source>
</evidence>
<evidence type="ECO:0000259" key="5">
    <source>
        <dbReference type="Pfam" id="PF04586"/>
    </source>
</evidence>
<organism evidence="7 8">
    <name type="scientific">Ileibacterium valens</name>
    <dbReference type="NCBI Taxonomy" id="1862668"/>
    <lineage>
        <taxon>Bacteria</taxon>
        <taxon>Bacillati</taxon>
        <taxon>Bacillota</taxon>
        <taxon>Erysipelotrichia</taxon>
        <taxon>Erysipelotrichales</taxon>
        <taxon>Erysipelotrichaceae</taxon>
        <taxon>Ileibacterium</taxon>
    </lineage>
</organism>
<dbReference type="InterPro" id="IPR054612">
    <property type="entry name" value="Phage_capsid-like_C"/>
</dbReference>
<dbReference type="Proteomes" id="UP000186341">
    <property type="component" value="Unassembled WGS sequence"/>
</dbReference>
<dbReference type="Pfam" id="PF05065">
    <property type="entry name" value="Phage_capsid"/>
    <property type="match status" value="1"/>
</dbReference>
<evidence type="ECO:0000313" key="8">
    <source>
        <dbReference type="Proteomes" id="UP000186341"/>
    </source>
</evidence>
<feature type="region of interest" description="Disordered" evidence="4">
    <location>
        <begin position="156"/>
        <end position="182"/>
    </location>
</feature>
<dbReference type="InterPro" id="IPR054613">
    <property type="entry name" value="Peptidase_S78_dom"/>
</dbReference>
<sequence>MSAKFDFSGWATRNDLKCSDGRTIKRDAFKDCDGTKVPLVWMHQHDNPENVLGHAYLQNRDEGVYAYCSFNNTFRGREAKETIKHGDICSLSIYANQLKQNGRDVVHGVIREVSLVLAGANPGAYIENIGFAHGDYSDDVDEAIIYTGEDLDLSHNDFKDRISPEETTREKGEGEKEMPENGKEKTLKDVFDTLNEEQKTLLYALVGEAMSGKKDDDDDDKGADMKHNVFEQDEDILTGNVLSHADQMDIINDAKRYGSLKESFLAHAATYGIENIDYLFPDARTITNEPDFVSRNMDWVDTVMKGVKHNPFSRIKSVHANITEDEARARGYIKGKLKKEEVFSLLKRSTTPTTIYKKQKLDRDDQIDITDFDVVAWLKKEMRMMLDEEIARAILIGDGRLASSDDKIKEDAIRPIWKDSDLYTVKKDVEVADSDTDEDVAKNFIKAVIRSRKDYKGSGNPTLFTTEDLLTSCLLIEDKTGRKIYTSINDLATTLRVSKIVTVEVMENQTRKDDNNNTKNLMAILVNLTDYVVGADKGGEVNMFDDFDIDYNQNKYLIETRCSGALVKPYSAIAFENVAGTNTGV</sequence>
<evidence type="ECO:0000256" key="4">
    <source>
        <dbReference type="SAM" id="MobiDB-lite"/>
    </source>
</evidence>
<gene>
    <name evidence="7" type="ORF">BO222_03565</name>
</gene>
<name>A0A1U7NHK0_9FIRM</name>
<proteinExistence type="predicted"/>
<evidence type="ECO:0000256" key="2">
    <source>
        <dbReference type="ARBA" id="ARBA00022670"/>
    </source>
</evidence>
<evidence type="ECO:0000313" key="7">
    <source>
        <dbReference type="EMBL" id="OLU41311.1"/>
    </source>
</evidence>
<feature type="domain" description="Prohead serine protease" evidence="5">
    <location>
        <begin position="23"/>
        <end position="127"/>
    </location>
</feature>
<evidence type="ECO:0000259" key="6">
    <source>
        <dbReference type="Pfam" id="PF05065"/>
    </source>
</evidence>
<dbReference type="Pfam" id="PF04586">
    <property type="entry name" value="Peptidase_S78"/>
    <property type="match status" value="1"/>
</dbReference>
<reference evidence="7 8" key="1">
    <citation type="submission" date="2016-11" db="EMBL/GenBank/DDBJ databases">
        <title>Description of two novel members of the family Erysipelotrichaceae: Ileibacterium lipovorans gen. nov., sp. nov. and Dubosiella newyorkensis, gen. nov., sp. nov.</title>
        <authorList>
            <person name="Cox L.M."/>
            <person name="Sohn J."/>
            <person name="Tyrrell K.L."/>
            <person name="Citron D.M."/>
            <person name="Lawson P.A."/>
            <person name="Patel N.B."/>
            <person name="Iizumi T."/>
            <person name="Perez-Perez G.I."/>
            <person name="Goldstein E.J."/>
            <person name="Blaser M.J."/>
        </authorList>
    </citation>
    <scope>NUCLEOTIDE SEQUENCE [LARGE SCALE GENOMIC DNA]</scope>
    <source>
        <strain evidence="7 8">NYU-BL-A3</strain>
    </source>
</reference>
<dbReference type="EMBL" id="MPJW01000088">
    <property type="protein sequence ID" value="OLU41311.1"/>
    <property type="molecule type" value="Genomic_DNA"/>
</dbReference>
<accession>A0A1U7NHK0</accession>